<gene>
    <name evidence="2" type="ORF">A2310_06935</name>
</gene>
<evidence type="ECO:0000313" key="3">
    <source>
        <dbReference type="Proteomes" id="UP000178417"/>
    </source>
</evidence>
<dbReference type="Pfam" id="PF12697">
    <property type="entry name" value="Abhydrolase_6"/>
    <property type="match status" value="1"/>
</dbReference>
<dbReference type="InterPro" id="IPR000073">
    <property type="entry name" value="AB_hydrolase_1"/>
</dbReference>
<dbReference type="InterPro" id="IPR050266">
    <property type="entry name" value="AB_hydrolase_sf"/>
</dbReference>
<dbReference type="Proteomes" id="UP000178417">
    <property type="component" value="Unassembled WGS sequence"/>
</dbReference>
<dbReference type="GO" id="GO:0016020">
    <property type="term" value="C:membrane"/>
    <property type="evidence" value="ECO:0007669"/>
    <property type="project" value="TreeGrafter"/>
</dbReference>
<evidence type="ECO:0000313" key="2">
    <source>
        <dbReference type="EMBL" id="OGC22017.1"/>
    </source>
</evidence>
<name>A0A1F4SNT6_UNCSA</name>
<dbReference type="AlphaFoldDB" id="A0A1F4SNT6"/>
<dbReference type="SUPFAM" id="SSF53474">
    <property type="entry name" value="alpha/beta-Hydrolases"/>
    <property type="match status" value="1"/>
</dbReference>
<sequence>MSLTTFFSGALSARHIVQLIELGKLPRIKTKEFPKNQTSLRDFILTRTDITRHLSSLNLSASKLVTTEKITIQEKRLETDGSNALFYVPSPDNDKKIVVLITHGMGHSPVHFHKLAMLLAKRGITCVCHSLPGHHGSTPLRRKEFTKFGIEDYSINNGKKLIELARLFQDKAVFAFGHSMGGCTSLRGITILDQFLPANVKGAILLSTTLNIETPLRLTRPVIRCFGSNIDKLVSHYPFGFSRKGAFHAFFNGEFYDGFTKRDLEYFYEGYQKESFFSGLNLLMSVTPFRLIPPLAFNFKVNIQALPVLNMMGEEDRLIPMKAGKDVGHLLTKLGSLVSNEIIPGAPHDSMLTHPEKIADHIINWLTTRGY</sequence>
<organism evidence="2 3">
    <name type="scientific">candidate division WOR-1 bacterium RIFOXYB2_FULL_37_13</name>
    <dbReference type="NCBI Taxonomy" id="1802579"/>
    <lineage>
        <taxon>Bacteria</taxon>
        <taxon>Bacillati</taxon>
        <taxon>Saganbacteria</taxon>
    </lineage>
</organism>
<dbReference type="PANTHER" id="PTHR43798:SF5">
    <property type="entry name" value="MONOACYLGLYCEROL LIPASE ABHD6"/>
    <property type="match status" value="1"/>
</dbReference>
<dbReference type="GO" id="GO:0047372">
    <property type="term" value="F:monoacylglycerol lipase activity"/>
    <property type="evidence" value="ECO:0007669"/>
    <property type="project" value="TreeGrafter"/>
</dbReference>
<comment type="caution">
    <text evidence="2">The sequence shown here is derived from an EMBL/GenBank/DDBJ whole genome shotgun (WGS) entry which is preliminary data.</text>
</comment>
<protein>
    <recommendedName>
        <fullName evidence="1">AB hydrolase-1 domain-containing protein</fullName>
    </recommendedName>
</protein>
<accession>A0A1F4SNT6</accession>
<feature type="domain" description="AB hydrolase-1" evidence="1">
    <location>
        <begin position="99"/>
        <end position="360"/>
    </location>
</feature>
<dbReference type="EMBL" id="MEUB01000033">
    <property type="protein sequence ID" value="OGC22017.1"/>
    <property type="molecule type" value="Genomic_DNA"/>
</dbReference>
<dbReference type="GO" id="GO:0046464">
    <property type="term" value="P:acylglycerol catabolic process"/>
    <property type="evidence" value="ECO:0007669"/>
    <property type="project" value="TreeGrafter"/>
</dbReference>
<dbReference type="InterPro" id="IPR029058">
    <property type="entry name" value="AB_hydrolase_fold"/>
</dbReference>
<dbReference type="Gene3D" id="3.40.50.1820">
    <property type="entry name" value="alpha/beta hydrolase"/>
    <property type="match status" value="1"/>
</dbReference>
<dbReference type="STRING" id="1802579.A2310_06935"/>
<dbReference type="PANTHER" id="PTHR43798">
    <property type="entry name" value="MONOACYLGLYCEROL LIPASE"/>
    <property type="match status" value="1"/>
</dbReference>
<proteinExistence type="predicted"/>
<evidence type="ECO:0000259" key="1">
    <source>
        <dbReference type="Pfam" id="PF12697"/>
    </source>
</evidence>
<reference evidence="2 3" key="1">
    <citation type="journal article" date="2016" name="Nat. Commun.">
        <title>Thousands of microbial genomes shed light on interconnected biogeochemical processes in an aquifer system.</title>
        <authorList>
            <person name="Anantharaman K."/>
            <person name="Brown C.T."/>
            <person name="Hug L.A."/>
            <person name="Sharon I."/>
            <person name="Castelle C.J."/>
            <person name="Probst A.J."/>
            <person name="Thomas B.C."/>
            <person name="Singh A."/>
            <person name="Wilkins M.J."/>
            <person name="Karaoz U."/>
            <person name="Brodie E.L."/>
            <person name="Williams K.H."/>
            <person name="Hubbard S.S."/>
            <person name="Banfield J.F."/>
        </authorList>
    </citation>
    <scope>NUCLEOTIDE SEQUENCE [LARGE SCALE GENOMIC DNA]</scope>
</reference>